<comment type="caution">
    <text evidence="7">The sequence shown here is derived from an EMBL/GenBank/DDBJ whole genome shotgun (WGS) entry which is preliminary data.</text>
</comment>
<sequence length="96" mass="11059">MRILMIIVYLIIILFGVSFAVLNAKPVLINFYFTTFQMPISVLITLTLGLGVVIGALLLLSKYWRLKLEHHKLKSQLKLTEKEIKNLRAIPLKDQH</sequence>
<gene>
    <name evidence="7" type="ORF">GCM10007966_03120</name>
</gene>
<dbReference type="RefSeq" id="WP_131775546.1">
    <property type="nucleotide sequence ID" value="NZ_BMOB01000001.1"/>
</dbReference>
<evidence type="ECO:0000256" key="1">
    <source>
        <dbReference type="ARBA" id="ARBA00022475"/>
    </source>
</evidence>
<evidence type="ECO:0000256" key="4">
    <source>
        <dbReference type="ARBA" id="ARBA00023136"/>
    </source>
</evidence>
<dbReference type="Pfam" id="PF06305">
    <property type="entry name" value="LapA_dom"/>
    <property type="match status" value="1"/>
</dbReference>
<keyword evidence="3 5" id="KW-1133">Transmembrane helix</keyword>
<evidence type="ECO:0000259" key="6">
    <source>
        <dbReference type="Pfam" id="PF06305"/>
    </source>
</evidence>
<accession>A0A917JMP3</accession>
<evidence type="ECO:0000313" key="7">
    <source>
        <dbReference type="EMBL" id="GGI77842.1"/>
    </source>
</evidence>
<protein>
    <recommendedName>
        <fullName evidence="6">Lipopolysaccharide assembly protein A domain-containing protein</fullName>
    </recommendedName>
</protein>
<evidence type="ECO:0000256" key="2">
    <source>
        <dbReference type="ARBA" id="ARBA00022692"/>
    </source>
</evidence>
<dbReference type="EMBL" id="BMOB01000001">
    <property type="protein sequence ID" value="GGI77842.1"/>
    <property type="molecule type" value="Genomic_DNA"/>
</dbReference>
<dbReference type="Proteomes" id="UP000630149">
    <property type="component" value="Unassembled WGS sequence"/>
</dbReference>
<organism evidence="7 8">
    <name type="scientific">Legionella impletisoli</name>
    <dbReference type="NCBI Taxonomy" id="343510"/>
    <lineage>
        <taxon>Bacteria</taxon>
        <taxon>Pseudomonadati</taxon>
        <taxon>Pseudomonadota</taxon>
        <taxon>Gammaproteobacteria</taxon>
        <taxon>Legionellales</taxon>
        <taxon>Legionellaceae</taxon>
        <taxon>Legionella</taxon>
    </lineage>
</organism>
<keyword evidence="2 5" id="KW-0812">Transmembrane</keyword>
<dbReference type="InterPro" id="IPR010445">
    <property type="entry name" value="LapA_dom"/>
</dbReference>
<feature type="transmembrane region" description="Helical" evidence="5">
    <location>
        <begin position="36"/>
        <end position="60"/>
    </location>
</feature>
<dbReference type="GO" id="GO:0005886">
    <property type="term" value="C:plasma membrane"/>
    <property type="evidence" value="ECO:0007669"/>
    <property type="project" value="InterPro"/>
</dbReference>
<reference evidence="7" key="2">
    <citation type="submission" date="2020-09" db="EMBL/GenBank/DDBJ databases">
        <authorList>
            <person name="Sun Q."/>
            <person name="Ohkuma M."/>
        </authorList>
    </citation>
    <scope>NUCLEOTIDE SEQUENCE</scope>
    <source>
        <strain evidence="7">JCM 13919</strain>
    </source>
</reference>
<keyword evidence="4 5" id="KW-0472">Membrane</keyword>
<keyword evidence="1" id="KW-1003">Cell membrane</keyword>
<evidence type="ECO:0000313" key="8">
    <source>
        <dbReference type="Proteomes" id="UP000630149"/>
    </source>
</evidence>
<evidence type="ECO:0000256" key="3">
    <source>
        <dbReference type="ARBA" id="ARBA00022989"/>
    </source>
</evidence>
<name>A0A917JMP3_9GAMM</name>
<keyword evidence="8" id="KW-1185">Reference proteome</keyword>
<reference evidence="7" key="1">
    <citation type="journal article" date="2014" name="Int. J. Syst. Evol. Microbiol.">
        <title>Complete genome sequence of Corynebacterium casei LMG S-19264T (=DSM 44701T), isolated from a smear-ripened cheese.</title>
        <authorList>
            <consortium name="US DOE Joint Genome Institute (JGI-PGF)"/>
            <person name="Walter F."/>
            <person name="Albersmeier A."/>
            <person name="Kalinowski J."/>
            <person name="Ruckert C."/>
        </authorList>
    </citation>
    <scope>NUCLEOTIDE SEQUENCE</scope>
    <source>
        <strain evidence="7">JCM 13919</strain>
    </source>
</reference>
<proteinExistence type="predicted"/>
<dbReference type="AlphaFoldDB" id="A0A917JMP3"/>
<feature type="domain" description="Lipopolysaccharide assembly protein A" evidence="6">
    <location>
        <begin position="23"/>
        <end position="84"/>
    </location>
</feature>
<evidence type="ECO:0000256" key="5">
    <source>
        <dbReference type="SAM" id="Phobius"/>
    </source>
</evidence>